<dbReference type="EMBL" id="CADCXU010003970">
    <property type="protein sequence ID" value="CAA9995723.1"/>
    <property type="molecule type" value="Genomic_DNA"/>
</dbReference>
<accession>A0A6H5G148</accession>
<sequence>PHINTRTERRSMAGECWSTWSAAGPSKDGCREGLVSGAKNLNLKICCMIY</sequence>
<evidence type="ECO:0000313" key="2">
    <source>
        <dbReference type="Proteomes" id="UP000479000"/>
    </source>
</evidence>
<dbReference type="Proteomes" id="UP000479000">
    <property type="component" value="Unassembled WGS sequence"/>
</dbReference>
<organism evidence="1 2">
    <name type="scientific">Nesidiocoris tenuis</name>
    <dbReference type="NCBI Taxonomy" id="355587"/>
    <lineage>
        <taxon>Eukaryota</taxon>
        <taxon>Metazoa</taxon>
        <taxon>Ecdysozoa</taxon>
        <taxon>Arthropoda</taxon>
        <taxon>Hexapoda</taxon>
        <taxon>Insecta</taxon>
        <taxon>Pterygota</taxon>
        <taxon>Neoptera</taxon>
        <taxon>Paraneoptera</taxon>
        <taxon>Hemiptera</taxon>
        <taxon>Heteroptera</taxon>
        <taxon>Panheteroptera</taxon>
        <taxon>Cimicomorpha</taxon>
        <taxon>Miridae</taxon>
        <taxon>Dicyphina</taxon>
        <taxon>Nesidiocoris</taxon>
    </lineage>
</organism>
<evidence type="ECO:0000313" key="1">
    <source>
        <dbReference type="EMBL" id="CAA9995723.1"/>
    </source>
</evidence>
<protein>
    <submittedName>
        <fullName evidence="1">Uncharacterized protein</fullName>
    </submittedName>
</protein>
<gene>
    <name evidence="1" type="ORF">NTEN_LOCUS2500</name>
</gene>
<proteinExistence type="predicted"/>
<feature type="non-terminal residue" evidence="1">
    <location>
        <position position="1"/>
    </location>
</feature>
<keyword evidence="2" id="KW-1185">Reference proteome</keyword>
<name>A0A6H5G148_9HEMI</name>
<dbReference type="AlphaFoldDB" id="A0A6H5G148"/>
<reference evidence="1 2" key="1">
    <citation type="submission" date="2020-02" db="EMBL/GenBank/DDBJ databases">
        <authorList>
            <person name="Ferguson B K."/>
        </authorList>
    </citation>
    <scope>NUCLEOTIDE SEQUENCE [LARGE SCALE GENOMIC DNA]</scope>
</reference>